<dbReference type="EMBL" id="JAATEJ010000004">
    <property type="protein sequence ID" value="NJP43403.1"/>
    <property type="molecule type" value="Genomic_DNA"/>
</dbReference>
<evidence type="ECO:0000313" key="1">
    <source>
        <dbReference type="EMBL" id="NJP43403.1"/>
    </source>
</evidence>
<protein>
    <submittedName>
        <fullName evidence="1">Uncharacterized protein</fullName>
    </submittedName>
</protein>
<organism evidence="1 2">
    <name type="scientific">Actinacidiphila epipremni</name>
    <dbReference type="NCBI Taxonomy" id="2053013"/>
    <lineage>
        <taxon>Bacteria</taxon>
        <taxon>Bacillati</taxon>
        <taxon>Actinomycetota</taxon>
        <taxon>Actinomycetes</taxon>
        <taxon>Kitasatosporales</taxon>
        <taxon>Streptomycetaceae</taxon>
        <taxon>Actinacidiphila</taxon>
    </lineage>
</organism>
<keyword evidence="2" id="KW-1185">Reference proteome</keyword>
<sequence length="77" mass="8694">MNRTEVKNILVSSGVSPDDYSLNGGLPFEAYCLEPRGGTWAVYYSERGRRSSEKVFATEDEACREFLDRVLGDLGRR</sequence>
<dbReference type="Proteomes" id="UP000734511">
    <property type="component" value="Unassembled WGS sequence"/>
</dbReference>
<evidence type="ECO:0000313" key="2">
    <source>
        <dbReference type="Proteomes" id="UP000734511"/>
    </source>
</evidence>
<proteinExistence type="predicted"/>
<dbReference type="RefSeq" id="WP_167982256.1">
    <property type="nucleotide sequence ID" value="NZ_JAATEJ010000004.1"/>
</dbReference>
<comment type="caution">
    <text evidence="1">The sequence shown here is derived from an EMBL/GenBank/DDBJ whole genome shotgun (WGS) entry which is preliminary data.</text>
</comment>
<reference evidence="1 2" key="1">
    <citation type="submission" date="2020-03" db="EMBL/GenBank/DDBJ databases">
        <title>WGS of actinomycetes isolated from Thailand.</title>
        <authorList>
            <person name="Thawai C."/>
        </authorList>
    </citation>
    <scope>NUCLEOTIDE SEQUENCE [LARGE SCALE GENOMIC DNA]</scope>
    <source>
        <strain evidence="1 2">PRB2-1</strain>
    </source>
</reference>
<name>A0ABX0ZP80_9ACTN</name>
<accession>A0ABX0ZP80</accession>
<gene>
    <name evidence="1" type="ORF">HCN08_08305</name>
</gene>